<evidence type="ECO:0000256" key="5">
    <source>
        <dbReference type="RuleBase" id="RU362076"/>
    </source>
</evidence>
<dbReference type="EMBL" id="QFYP01000001">
    <property type="protein sequence ID" value="RAK60471.1"/>
    <property type="molecule type" value="Genomic_DNA"/>
</dbReference>
<evidence type="ECO:0000259" key="6">
    <source>
        <dbReference type="Pfam" id="PF13860"/>
    </source>
</evidence>
<dbReference type="Pfam" id="PF03963">
    <property type="entry name" value="FlgD"/>
    <property type="match status" value="1"/>
</dbReference>
<evidence type="ECO:0000259" key="7">
    <source>
        <dbReference type="Pfam" id="PF13861"/>
    </source>
</evidence>
<keyword evidence="3 5" id="KW-1005">Bacterial flagellum biogenesis</keyword>
<dbReference type="GO" id="GO:0044781">
    <property type="term" value="P:bacterial-type flagellum organization"/>
    <property type="evidence" value="ECO:0007669"/>
    <property type="project" value="UniProtKB-UniRule"/>
</dbReference>
<dbReference type="Gene3D" id="2.30.30.910">
    <property type="match status" value="1"/>
</dbReference>
<keyword evidence="9" id="KW-1185">Reference proteome</keyword>
<dbReference type="Proteomes" id="UP000249842">
    <property type="component" value="Unassembled WGS sequence"/>
</dbReference>
<comment type="function">
    <text evidence="4 5">Required for flagellar hook formation. May act as a scaffolding protein.</text>
</comment>
<dbReference type="InterPro" id="IPR005648">
    <property type="entry name" value="FlgD"/>
</dbReference>
<proteinExistence type="inferred from homology"/>
<feature type="domain" description="FlgD/Vpr Ig-like" evidence="6">
    <location>
        <begin position="109"/>
        <end position="176"/>
    </location>
</feature>
<dbReference type="OrthoDB" id="9785233at2"/>
<organism evidence="8 9">
    <name type="scientific">Phenylobacterium hankyongense</name>
    <dbReference type="NCBI Taxonomy" id="1813876"/>
    <lineage>
        <taxon>Bacteria</taxon>
        <taxon>Pseudomonadati</taxon>
        <taxon>Pseudomonadota</taxon>
        <taxon>Alphaproteobacteria</taxon>
        <taxon>Caulobacterales</taxon>
        <taxon>Caulobacteraceae</taxon>
        <taxon>Phenylobacterium</taxon>
    </lineage>
</organism>
<evidence type="ECO:0000256" key="2">
    <source>
        <dbReference type="ARBA" id="ARBA00016013"/>
    </source>
</evidence>
<evidence type="ECO:0000256" key="4">
    <source>
        <dbReference type="ARBA" id="ARBA00024746"/>
    </source>
</evidence>
<evidence type="ECO:0000256" key="3">
    <source>
        <dbReference type="ARBA" id="ARBA00022795"/>
    </source>
</evidence>
<dbReference type="InterPro" id="IPR025965">
    <property type="entry name" value="FlgD/Vpr_Ig-like"/>
</dbReference>
<keyword evidence="8" id="KW-0969">Cilium</keyword>
<evidence type="ECO:0000256" key="1">
    <source>
        <dbReference type="ARBA" id="ARBA00010577"/>
    </source>
</evidence>
<dbReference type="Gene3D" id="2.60.40.4070">
    <property type="match status" value="1"/>
</dbReference>
<protein>
    <recommendedName>
        <fullName evidence="2 5">Basal-body rod modification protein FlgD</fullName>
    </recommendedName>
</protein>
<evidence type="ECO:0000313" key="9">
    <source>
        <dbReference type="Proteomes" id="UP000249842"/>
    </source>
</evidence>
<dbReference type="Pfam" id="PF13861">
    <property type="entry name" value="FLgD_tudor"/>
    <property type="match status" value="1"/>
</dbReference>
<accession>A0A328B1Z1</accession>
<dbReference type="RefSeq" id="WP_111457764.1">
    <property type="nucleotide sequence ID" value="NZ_QFYP01000001.1"/>
</dbReference>
<evidence type="ECO:0000313" key="8">
    <source>
        <dbReference type="EMBL" id="RAK60471.1"/>
    </source>
</evidence>
<keyword evidence="8" id="KW-0282">Flagellum</keyword>
<dbReference type="Pfam" id="PF13860">
    <property type="entry name" value="FlgD_ig"/>
    <property type="match status" value="1"/>
</dbReference>
<feature type="domain" description="FlgD Tudor-like" evidence="7">
    <location>
        <begin position="88"/>
        <end position="217"/>
    </location>
</feature>
<dbReference type="InterPro" id="IPR025963">
    <property type="entry name" value="FLgD_Tudor"/>
</dbReference>
<dbReference type="AlphaFoldDB" id="A0A328B1Z1"/>
<comment type="similarity">
    <text evidence="1 5">Belongs to the FlgD family.</text>
</comment>
<keyword evidence="8" id="KW-0966">Cell projection</keyword>
<comment type="caution">
    <text evidence="8">The sequence shown here is derived from an EMBL/GenBank/DDBJ whole genome shotgun (WGS) entry which is preliminary data.</text>
</comment>
<reference evidence="9" key="1">
    <citation type="submission" date="2018-05" db="EMBL/GenBank/DDBJ databases">
        <authorList>
            <person name="Li X."/>
        </authorList>
    </citation>
    <scope>NUCLEOTIDE SEQUENCE [LARGE SCALE GENOMIC DNA]</scope>
    <source>
        <strain evidence="9">HKS-05</strain>
    </source>
</reference>
<name>A0A328B1Z1_9CAUL</name>
<gene>
    <name evidence="8" type="ORF">DJ021_11975</name>
</gene>
<sequence>MTVAATTSTPTASAATAAPADARTSLATNFNTFLTLLTAQMKNQDPLSPMDSTQFTQQLTQMTGVEQQLQTNDLLKQLVGNTSSGISAAVSLIGKNVRAASDAANLVNGQGKWTYKLDRAASDVKLEVLDANGKVVAAQAPTDNAIGDHDFTWDGKGPTGSKLPDGVYTLRVTATDTAGVTVPSTTYVQGIVTAVEQAGGSTQITINGGKVAWDHVTAISQPAATTTANNTDSQTPSTPAA</sequence>